<comment type="caution">
    <text evidence="1">The sequence shown here is derived from an EMBL/GenBank/DDBJ whole genome shotgun (WGS) entry which is preliminary data.</text>
</comment>
<dbReference type="Proteomes" id="UP000481153">
    <property type="component" value="Unassembled WGS sequence"/>
</dbReference>
<sequence length="172" mass="19307">MGAMSSRLVRQASFSLLGKKHPPALGAPEVNLHSNKRTMRLYQQPHEQHAKHDERPFAVVRFPSQSTTWIRGSPVVIEWTVLDASASTVCLELLQMGSSATTVLAPVTPNSGYFWLERVPWGILGDNFYIRLTEIATASPRSTHSETFSIATDRQWYPNVNMRVKQRSALAM</sequence>
<dbReference type="EMBL" id="VJMJ01000034">
    <property type="protein sequence ID" value="KAF0741888.1"/>
    <property type="molecule type" value="Genomic_DNA"/>
</dbReference>
<keyword evidence="2" id="KW-1185">Reference proteome</keyword>
<accession>A0A6G0XNR3</accession>
<name>A0A6G0XNR3_9STRA</name>
<proteinExistence type="predicted"/>
<dbReference type="VEuPathDB" id="FungiDB:AeMF1_012583"/>
<reference evidence="1 2" key="1">
    <citation type="submission" date="2019-07" db="EMBL/GenBank/DDBJ databases">
        <title>Genomics analysis of Aphanomyces spp. identifies a new class of oomycete effector associated with host adaptation.</title>
        <authorList>
            <person name="Gaulin E."/>
        </authorList>
    </citation>
    <scope>NUCLEOTIDE SEQUENCE [LARGE SCALE GENOMIC DNA]</scope>
    <source>
        <strain evidence="1 2">ATCC 201684</strain>
    </source>
</reference>
<gene>
    <name evidence="1" type="ORF">Ae201684_003078</name>
</gene>
<evidence type="ECO:0000313" key="1">
    <source>
        <dbReference type="EMBL" id="KAF0741888.1"/>
    </source>
</evidence>
<dbReference type="OrthoDB" id="2413528at2759"/>
<protein>
    <submittedName>
        <fullName evidence="1">Uncharacterized protein</fullName>
    </submittedName>
</protein>
<organism evidence="1 2">
    <name type="scientific">Aphanomyces euteiches</name>
    <dbReference type="NCBI Taxonomy" id="100861"/>
    <lineage>
        <taxon>Eukaryota</taxon>
        <taxon>Sar</taxon>
        <taxon>Stramenopiles</taxon>
        <taxon>Oomycota</taxon>
        <taxon>Saprolegniomycetes</taxon>
        <taxon>Saprolegniales</taxon>
        <taxon>Verrucalvaceae</taxon>
        <taxon>Aphanomyces</taxon>
    </lineage>
</organism>
<evidence type="ECO:0000313" key="2">
    <source>
        <dbReference type="Proteomes" id="UP000481153"/>
    </source>
</evidence>
<dbReference type="AlphaFoldDB" id="A0A6G0XNR3"/>